<gene>
    <name evidence="1" type="ORF">J34TS1_05980</name>
</gene>
<dbReference type="Proteomes" id="UP000682811">
    <property type="component" value="Unassembled WGS sequence"/>
</dbReference>
<reference evidence="1 2" key="1">
    <citation type="submission" date="2021-03" db="EMBL/GenBank/DDBJ databases">
        <title>Antimicrobial resistance genes in bacteria isolated from Japanese honey, and their potential for conferring macrolide and lincosamide resistance in the American foulbrood pathogen Paenibacillus larvae.</title>
        <authorList>
            <person name="Okamoto M."/>
            <person name="Kumagai M."/>
            <person name="Kanamori H."/>
            <person name="Takamatsu D."/>
        </authorList>
    </citation>
    <scope>NUCLEOTIDE SEQUENCE [LARGE SCALE GENOMIC DNA]</scope>
    <source>
        <strain evidence="1 2">J34TS1</strain>
    </source>
</reference>
<organism evidence="1 2">
    <name type="scientific">Paenibacillus azoreducens</name>
    <dbReference type="NCBI Taxonomy" id="116718"/>
    <lineage>
        <taxon>Bacteria</taxon>
        <taxon>Bacillati</taxon>
        <taxon>Bacillota</taxon>
        <taxon>Bacilli</taxon>
        <taxon>Bacillales</taxon>
        <taxon>Paenibacillaceae</taxon>
        <taxon>Paenibacillus</taxon>
    </lineage>
</organism>
<dbReference type="EMBL" id="BORT01000002">
    <property type="protein sequence ID" value="GIO45833.1"/>
    <property type="molecule type" value="Genomic_DNA"/>
</dbReference>
<protein>
    <submittedName>
        <fullName evidence="1">Uncharacterized protein</fullName>
    </submittedName>
</protein>
<dbReference type="RefSeq" id="WP_212976968.1">
    <property type="nucleotide sequence ID" value="NZ_AP025343.1"/>
</dbReference>
<evidence type="ECO:0000313" key="1">
    <source>
        <dbReference type="EMBL" id="GIO45833.1"/>
    </source>
</evidence>
<dbReference type="AlphaFoldDB" id="A0A919Y9V0"/>
<accession>A0A919Y9V0</accession>
<name>A0A919Y9V0_9BACL</name>
<evidence type="ECO:0000313" key="2">
    <source>
        <dbReference type="Proteomes" id="UP000682811"/>
    </source>
</evidence>
<comment type="caution">
    <text evidence="1">The sequence shown here is derived from an EMBL/GenBank/DDBJ whole genome shotgun (WGS) entry which is preliminary data.</text>
</comment>
<keyword evidence="2" id="KW-1185">Reference proteome</keyword>
<proteinExistence type="predicted"/>
<sequence>MAMIQFRRVIIFILSFIILFNFEVTSIYAYSGKVINNAIHSEEMQDIIFKFMTGDQSPGAAITVTNGKEVMHVLSIILFI</sequence>